<dbReference type="GO" id="GO:0016301">
    <property type="term" value="F:kinase activity"/>
    <property type="evidence" value="ECO:0007669"/>
    <property type="project" value="UniProtKB-KW"/>
</dbReference>
<organism evidence="6 7">
    <name type="scientific">Candidatus Magnetoglobus multicellularis str. Araruama</name>
    <dbReference type="NCBI Taxonomy" id="890399"/>
    <lineage>
        <taxon>Bacteria</taxon>
        <taxon>Pseudomonadati</taxon>
        <taxon>Thermodesulfobacteriota</taxon>
        <taxon>Desulfobacteria</taxon>
        <taxon>Desulfobacterales</taxon>
        <taxon>Desulfobacteraceae</taxon>
        <taxon>Candidatus Magnetoglobus</taxon>
    </lineage>
</organism>
<dbReference type="InterPro" id="IPR018485">
    <property type="entry name" value="FGGY_C"/>
</dbReference>
<accession>A0A1V1P9C4</accession>
<dbReference type="SUPFAM" id="SSF53067">
    <property type="entry name" value="Actin-like ATPase domain"/>
    <property type="match status" value="2"/>
</dbReference>
<evidence type="ECO:0000256" key="1">
    <source>
        <dbReference type="ARBA" id="ARBA00009156"/>
    </source>
</evidence>
<reference evidence="7" key="1">
    <citation type="submission" date="2012-11" db="EMBL/GenBank/DDBJ databases">
        <authorList>
            <person name="Lucero-Rivera Y.E."/>
            <person name="Tovar-Ramirez D."/>
        </authorList>
    </citation>
    <scope>NUCLEOTIDE SEQUENCE [LARGE SCALE GENOMIC DNA]</scope>
    <source>
        <strain evidence="7">Araruama</strain>
    </source>
</reference>
<comment type="similarity">
    <text evidence="1">Belongs to the FGGY kinase family.</text>
</comment>
<evidence type="ECO:0000313" key="6">
    <source>
        <dbReference type="EMBL" id="ETR71451.1"/>
    </source>
</evidence>
<dbReference type="Pfam" id="PF00370">
    <property type="entry name" value="FGGY_N"/>
    <property type="match status" value="1"/>
</dbReference>
<dbReference type="InterPro" id="IPR043129">
    <property type="entry name" value="ATPase_NBD"/>
</dbReference>
<feature type="domain" description="Carbohydrate kinase FGGY N-terminal" evidence="4">
    <location>
        <begin position="8"/>
        <end position="266"/>
    </location>
</feature>
<evidence type="ECO:0000259" key="5">
    <source>
        <dbReference type="Pfam" id="PF02782"/>
    </source>
</evidence>
<dbReference type="CDD" id="cd07805">
    <property type="entry name" value="ASKHA_NBD_FGGY_CvXK-like"/>
    <property type="match status" value="1"/>
</dbReference>
<proteinExistence type="inferred from homology"/>
<name>A0A1V1P9C4_9BACT</name>
<dbReference type="PANTHER" id="PTHR43095">
    <property type="entry name" value="SUGAR KINASE"/>
    <property type="match status" value="1"/>
</dbReference>
<dbReference type="InterPro" id="IPR018484">
    <property type="entry name" value="FGGY_N"/>
</dbReference>
<comment type="caution">
    <text evidence="6">The sequence shown here is derived from an EMBL/GenBank/DDBJ whole genome shotgun (WGS) entry which is preliminary data.</text>
</comment>
<sequence>MNPLHNEYILAIDHGTSGLKVALVNTYGKIIDFEYSPTPTHYFPDGGAEQDPEDWWQAFLRATKRLLAKDSVVRKDIIAISVSSTFSSTVAVDRSGTPLMNCLTWMDSRGAPYVKSLIGKFPRIAGYNLFKVMKWIYYTGGGPQLSGKDDIAHVIYIQNKHPDIYEKTYKFLSSKDFLNLRLTGKFAASYDSIMLFWVTNTRDINKIHYSDSLIASLGIDREKLPDLMHSVDILGTLKPELANELGIGKDIKVVLGSPDHQAALLGSGAVKDFEGHVYIGTSSWIECIVPFKKTDMFHSIASLPSAIPGKYQCINEQDIAGGCLSFLLNNIILHDNEFYIGKQPADPYDKLNKMAGRVSPGSDKLIFTPWLNGERTPVDSTTLRGGFHNISLRTTADHIARAVLEGVAYNTRWSLHYVEKFIEQRMDPLNFIGGGARSDLWCQIFSNVMNRQIRRVKDPIEANCRGAALIASVGLGRIVFSDITMLIEYDKVFEPEVDIQKIYDDLYQAFREIYRKNKTIYYQLNRR</sequence>
<dbReference type="InterPro" id="IPR050406">
    <property type="entry name" value="FGGY_Carb_Kinase"/>
</dbReference>
<dbReference type="InterPro" id="IPR000577">
    <property type="entry name" value="Carb_kinase_FGGY"/>
</dbReference>
<dbReference type="GO" id="GO:0005975">
    <property type="term" value="P:carbohydrate metabolic process"/>
    <property type="evidence" value="ECO:0007669"/>
    <property type="project" value="InterPro"/>
</dbReference>
<evidence type="ECO:0000256" key="2">
    <source>
        <dbReference type="ARBA" id="ARBA00022679"/>
    </source>
</evidence>
<gene>
    <name evidence="6" type="ORF">OMM_02481</name>
</gene>
<evidence type="ECO:0000259" key="4">
    <source>
        <dbReference type="Pfam" id="PF00370"/>
    </source>
</evidence>
<evidence type="ECO:0000256" key="3">
    <source>
        <dbReference type="ARBA" id="ARBA00022777"/>
    </source>
</evidence>
<keyword evidence="3 6" id="KW-0418">Kinase</keyword>
<protein>
    <submittedName>
        <fullName evidence="6">Xylulose kinase</fullName>
    </submittedName>
</protein>
<dbReference type="Gene3D" id="3.30.420.40">
    <property type="match status" value="2"/>
</dbReference>
<dbReference type="Proteomes" id="UP000189670">
    <property type="component" value="Unassembled WGS sequence"/>
</dbReference>
<keyword evidence="2" id="KW-0808">Transferase</keyword>
<dbReference type="EMBL" id="ATBP01000267">
    <property type="protein sequence ID" value="ETR71451.1"/>
    <property type="molecule type" value="Genomic_DNA"/>
</dbReference>
<dbReference type="PIRSF" id="PIRSF000538">
    <property type="entry name" value="GlpK"/>
    <property type="match status" value="1"/>
</dbReference>
<dbReference type="Pfam" id="PF02782">
    <property type="entry name" value="FGGY_C"/>
    <property type="match status" value="1"/>
</dbReference>
<dbReference type="AlphaFoldDB" id="A0A1V1P9C4"/>
<feature type="domain" description="Carbohydrate kinase FGGY C-terminal" evidence="5">
    <location>
        <begin position="309"/>
        <end position="474"/>
    </location>
</feature>
<evidence type="ECO:0000313" key="7">
    <source>
        <dbReference type="Proteomes" id="UP000189670"/>
    </source>
</evidence>